<sequence>MIFCSLFNYIFATTIIFGSFANANYDYNCAWRHTDVKDGDDITEIAHHKYQMLEECVYYKISSEANKDQGRGNSIITLPPTRVSGETLEVEIQQVGFRQIVMNEMFKTMNLNGFILLSWKDRRFKWTQADYKLDEIRLKSSSRLWIPDINTEKSQNTAQSSDYIVYKDIKARNTGNITTRMEYKVEAECDTDYSDFPDDKKHCCFSLKSSMYPTYIRYTILHKILDLSMLKSNWHVSQGETHVVKDEHNPKTESIQVCLHVKRRAPILRIELVLPMVISGLIVILSPFFGKIEVQLYVKLFALLLQFLSFQFLSQKTPSFGFDETVPRLYVFYTFTIIITFLSIILNLVASALNRFPRQFPPPHRLTLFANLFNSIAYCSAADYADDTNLEKASSSKDYSSSWGQIYVALNNIFSMAVLVIYVIGIICIAF</sequence>
<name>A0AC35U576_9BILA</name>
<organism evidence="1 2">
    <name type="scientific">Rhabditophanes sp. KR3021</name>
    <dbReference type="NCBI Taxonomy" id="114890"/>
    <lineage>
        <taxon>Eukaryota</taxon>
        <taxon>Metazoa</taxon>
        <taxon>Ecdysozoa</taxon>
        <taxon>Nematoda</taxon>
        <taxon>Chromadorea</taxon>
        <taxon>Rhabditida</taxon>
        <taxon>Tylenchina</taxon>
        <taxon>Panagrolaimomorpha</taxon>
        <taxon>Strongyloidoidea</taxon>
        <taxon>Alloionematidae</taxon>
        <taxon>Rhabditophanes</taxon>
    </lineage>
</organism>
<proteinExistence type="predicted"/>
<dbReference type="WBParaSite" id="RSKR_0000799800.1">
    <property type="protein sequence ID" value="RSKR_0000799800.1"/>
    <property type="gene ID" value="RSKR_0000799800"/>
</dbReference>
<accession>A0AC35U576</accession>
<protein>
    <submittedName>
        <fullName evidence="2">Neur_chan_LBD domain-containing protein</fullName>
    </submittedName>
</protein>
<evidence type="ECO:0000313" key="2">
    <source>
        <dbReference type="WBParaSite" id="RSKR_0000799800.1"/>
    </source>
</evidence>
<evidence type="ECO:0000313" key="1">
    <source>
        <dbReference type="Proteomes" id="UP000095286"/>
    </source>
</evidence>
<dbReference type="Proteomes" id="UP000095286">
    <property type="component" value="Unplaced"/>
</dbReference>
<reference evidence="2" key="1">
    <citation type="submission" date="2016-11" db="UniProtKB">
        <authorList>
            <consortium name="WormBaseParasite"/>
        </authorList>
    </citation>
    <scope>IDENTIFICATION</scope>
    <source>
        <strain evidence="2">KR3021</strain>
    </source>
</reference>